<evidence type="ECO:0000313" key="4">
    <source>
        <dbReference type="Proteomes" id="UP000813463"/>
    </source>
</evidence>
<protein>
    <submittedName>
        <fullName evidence="5">Uncharacterized protein isoform X1</fullName>
    </submittedName>
</protein>
<evidence type="ECO:0000256" key="2">
    <source>
        <dbReference type="SAM" id="Phobius"/>
    </source>
</evidence>
<keyword evidence="4" id="KW-1185">Reference proteome</keyword>
<dbReference type="RefSeq" id="XP_056693169.1">
    <property type="nucleotide sequence ID" value="XM_056837191.1"/>
</dbReference>
<reference evidence="4" key="1">
    <citation type="journal article" date="2021" name="Nat. Commun.">
        <title>Genomic analyses provide insights into spinach domestication and the genetic basis of agronomic traits.</title>
        <authorList>
            <person name="Cai X."/>
            <person name="Sun X."/>
            <person name="Xu C."/>
            <person name="Sun H."/>
            <person name="Wang X."/>
            <person name="Ge C."/>
            <person name="Zhang Z."/>
            <person name="Wang Q."/>
            <person name="Fei Z."/>
            <person name="Jiao C."/>
            <person name="Wang Q."/>
        </authorList>
    </citation>
    <scope>NUCLEOTIDE SEQUENCE [LARGE SCALE GENOMIC DNA]</scope>
    <source>
        <strain evidence="4">cv. Varoflay</strain>
    </source>
</reference>
<feature type="signal peptide" evidence="3">
    <location>
        <begin position="1"/>
        <end position="21"/>
    </location>
</feature>
<feature type="region of interest" description="Disordered" evidence="1">
    <location>
        <begin position="80"/>
        <end position="106"/>
    </location>
</feature>
<organism evidence="4 5">
    <name type="scientific">Spinacia oleracea</name>
    <name type="common">Spinach</name>
    <dbReference type="NCBI Taxonomy" id="3562"/>
    <lineage>
        <taxon>Eukaryota</taxon>
        <taxon>Viridiplantae</taxon>
        <taxon>Streptophyta</taxon>
        <taxon>Embryophyta</taxon>
        <taxon>Tracheophyta</taxon>
        <taxon>Spermatophyta</taxon>
        <taxon>Magnoliopsida</taxon>
        <taxon>eudicotyledons</taxon>
        <taxon>Gunneridae</taxon>
        <taxon>Pentapetalae</taxon>
        <taxon>Caryophyllales</taxon>
        <taxon>Chenopodiaceae</taxon>
        <taxon>Chenopodioideae</taxon>
        <taxon>Anserineae</taxon>
        <taxon>Spinacia</taxon>
    </lineage>
</organism>
<gene>
    <name evidence="5" type="primary">LOC110792771</name>
</gene>
<keyword evidence="2" id="KW-1133">Transmembrane helix</keyword>
<dbReference type="GeneID" id="110792771"/>
<keyword evidence="2" id="KW-0812">Transmembrane</keyword>
<feature type="compositionally biased region" description="Gly residues" evidence="1">
    <location>
        <begin position="81"/>
        <end position="90"/>
    </location>
</feature>
<evidence type="ECO:0000313" key="5">
    <source>
        <dbReference type="RefSeq" id="XP_056693169.1"/>
    </source>
</evidence>
<dbReference type="Proteomes" id="UP000813463">
    <property type="component" value="Chromosome 2"/>
</dbReference>
<feature type="chain" id="PRO_5047360864" evidence="3">
    <location>
        <begin position="22"/>
        <end position="137"/>
    </location>
</feature>
<feature type="transmembrane region" description="Helical" evidence="2">
    <location>
        <begin position="117"/>
        <end position="136"/>
    </location>
</feature>
<evidence type="ECO:0000256" key="1">
    <source>
        <dbReference type="SAM" id="MobiDB-lite"/>
    </source>
</evidence>
<name>A0ABM3RC30_SPIOL</name>
<reference evidence="5" key="2">
    <citation type="submission" date="2025-08" db="UniProtKB">
        <authorList>
            <consortium name="RefSeq"/>
        </authorList>
    </citation>
    <scope>IDENTIFICATION</scope>
    <source>
        <tissue evidence="5">Leaf</tissue>
    </source>
</reference>
<evidence type="ECO:0000256" key="3">
    <source>
        <dbReference type="SAM" id="SignalP"/>
    </source>
</evidence>
<accession>A0ABM3RC30</accession>
<proteinExistence type="predicted"/>
<sequence>MNLQHLLFFLVFFSLVTMNSSAILSKSLAMKKFIQIQDGNDTSLSNIHIEEEGEEEERLVEMKNGNEEAFKIHFSMKRGGARGGHGGGGSNAIHHKPSNTKKSNGGSLNIYMHPLNTIILIISSTSYIVSGLLLFLI</sequence>
<keyword evidence="3" id="KW-0732">Signal</keyword>
<keyword evidence="2" id="KW-0472">Membrane</keyword>